<keyword evidence="4 5" id="KW-0472">Membrane</keyword>
<dbReference type="EMBL" id="JACMSC010000012">
    <property type="protein sequence ID" value="KAG6495740.1"/>
    <property type="molecule type" value="Genomic_DNA"/>
</dbReference>
<gene>
    <name evidence="7" type="ORF">ZIOFF_043566</name>
</gene>
<accession>A0A8J5FTJ7</accession>
<dbReference type="Proteomes" id="UP000734854">
    <property type="component" value="Unassembled WGS sequence"/>
</dbReference>
<evidence type="ECO:0000313" key="8">
    <source>
        <dbReference type="Proteomes" id="UP000734854"/>
    </source>
</evidence>
<keyword evidence="8" id="KW-1185">Reference proteome</keyword>
<evidence type="ECO:0000256" key="1">
    <source>
        <dbReference type="ARBA" id="ARBA00004141"/>
    </source>
</evidence>
<name>A0A8J5FTJ7_ZINOF</name>
<dbReference type="AlphaFoldDB" id="A0A8J5FTJ7"/>
<evidence type="ECO:0000256" key="5">
    <source>
        <dbReference type="SAM" id="Phobius"/>
    </source>
</evidence>
<sequence>MLTYLVTILEWGPKYNLTKFQCDLLVGFTVTILAVPQGISYTPLAYLHPIIGLYSSFIPPLIYAICGSSTNVAVGDTVAVWLFLASAIGVVHAFALHRPLLHWTLSSSA</sequence>
<dbReference type="GO" id="GO:0055085">
    <property type="term" value="P:transmembrane transport"/>
    <property type="evidence" value="ECO:0007669"/>
    <property type="project" value="InterPro"/>
</dbReference>
<feature type="transmembrane region" description="Helical" evidence="5">
    <location>
        <begin position="78"/>
        <end position="96"/>
    </location>
</feature>
<comment type="subcellular location">
    <subcellularLocation>
        <location evidence="1">Membrane</location>
        <topology evidence="1">Multi-pass membrane protein</topology>
    </subcellularLocation>
</comment>
<evidence type="ECO:0000256" key="2">
    <source>
        <dbReference type="ARBA" id="ARBA00022692"/>
    </source>
</evidence>
<proteinExistence type="predicted"/>
<evidence type="ECO:0000313" key="7">
    <source>
        <dbReference type="EMBL" id="KAG6495740.1"/>
    </source>
</evidence>
<dbReference type="GO" id="GO:0016020">
    <property type="term" value="C:membrane"/>
    <property type="evidence" value="ECO:0007669"/>
    <property type="project" value="UniProtKB-SubCell"/>
</dbReference>
<evidence type="ECO:0000256" key="3">
    <source>
        <dbReference type="ARBA" id="ARBA00022989"/>
    </source>
</evidence>
<evidence type="ECO:0000259" key="6">
    <source>
        <dbReference type="Pfam" id="PF00916"/>
    </source>
</evidence>
<keyword evidence="2 5" id="KW-0812">Transmembrane</keyword>
<feature type="transmembrane region" description="Helical" evidence="5">
    <location>
        <begin position="45"/>
        <end position="66"/>
    </location>
</feature>
<evidence type="ECO:0000256" key="4">
    <source>
        <dbReference type="ARBA" id="ARBA00023136"/>
    </source>
</evidence>
<dbReference type="PANTHER" id="PTHR11814">
    <property type="entry name" value="SULFATE TRANSPORTER"/>
    <property type="match status" value="1"/>
</dbReference>
<dbReference type="InterPro" id="IPR001902">
    <property type="entry name" value="SLC26A/SulP_fam"/>
</dbReference>
<comment type="caution">
    <text evidence="7">The sequence shown here is derived from an EMBL/GenBank/DDBJ whole genome shotgun (WGS) entry which is preliminary data.</text>
</comment>
<dbReference type="Pfam" id="PF00916">
    <property type="entry name" value="Sulfate_transp"/>
    <property type="match status" value="1"/>
</dbReference>
<protein>
    <recommendedName>
        <fullName evidence="6">SLC26A/SulP transporter domain-containing protein</fullName>
    </recommendedName>
</protein>
<reference evidence="7 8" key="1">
    <citation type="submission" date="2020-08" db="EMBL/GenBank/DDBJ databases">
        <title>Plant Genome Project.</title>
        <authorList>
            <person name="Zhang R.-G."/>
        </authorList>
    </citation>
    <scope>NUCLEOTIDE SEQUENCE [LARGE SCALE GENOMIC DNA]</scope>
    <source>
        <tissue evidence="7">Rhizome</tissue>
    </source>
</reference>
<dbReference type="InterPro" id="IPR011547">
    <property type="entry name" value="SLC26A/SulP_dom"/>
</dbReference>
<feature type="domain" description="SLC26A/SulP transporter" evidence="6">
    <location>
        <begin position="20"/>
        <end position="91"/>
    </location>
</feature>
<keyword evidence="3 5" id="KW-1133">Transmembrane helix</keyword>
<organism evidence="7 8">
    <name type="scientific">Zingiber officinale</name>
    <name type="common">Ginger</name>
    <name type="synonym">Amomum zingiber</name>
    <dbReference type="NCBI Taxonomy" id="94328"/>
    <lineage>
        <taxon>Eukaryota</taxon>
        <taxon>Viridiplantae</taxon>
        <taxon>Streptophyta</taxon>
        <taxon>Embryophyta</taxon>
        <taxon>Tracheophyta</taxon>
        <taxon>Spermatophyta</taxon>
        <taxon>Magnoliopsida</taxon>
        <taxon>Liliopsida</taxon>
        <taxon>Zingiberales</taxon>
        <taxon>Zingiberaceae</taxon>
        <taxon>Zingiber</taxon>
    </lineage>
</organism>
<feature type="transmembrane region" description="Helical" evidence="5">
    <location>
        <begin position="20"/>
        <end position="39"/>
    </location>
</feature>